<evidence type="ECO:0000256" key="5">
    <source>
        <dbReference type="ARBA" id="ARBA00023235"/>
    </source>
</evidence>
<comment type="caution">
    <text evidence="11">The sequence shown here is derived from an EMBL/GenBank/DDBJ whole genome shotgun (WGS) entry which is preliminary data.</text>
</comment>
<dbReference type="Gene3D" id="1.10.132.10">
    <property type="match status" value="2"/>
</dbReference>
<feature type="compositionally biased region" description="Basic and acidic residues" evidence="9">
    <location>
        <begin position="156"/>
        <end position="176"/>
    </location>
</feature>
<dbReference type="InterPro" id="IPR011010">
    <property type="entry name" value="DNA_brk_join_enz"/>
</dbReference>
<dbReference type="FunFam" id="1.10.132.10:FF:000003">
    <property type="entry name" value="DNA topoisomerase I"/>
    <property type="match status" value="1"/>
</dbReference>
<dbReference type="InterPro" id="IPR013030">
    <property type="entry name" value="DNA_topo_DNA_db_N_dom2"/>
</dbReference>
<dbReference type="CDD" id="cd03488">
    <property type="entry name" value="Topoisomer_IB_N_htopoI_like"/>
    <property type="match status" value="1"/>
</dbReference>
<dbReference type="PRINTS" id="PR00416">
    <property type="entry name" value="EUTPISMRASEI"/>
</dbReference>
<dbReference type="STRING" id="225359.A0A2S4PW97"/>
<feature type="coiled-coil region" evidence="8">
    <location>
        <begin position="738"/>
        <end position="800"/>
    </location>
</feature>
<dbReference type="OrthoDB" id="47179at2759"/>
<feature type="compositionally biased region" description="Acidic residues" evidence="9">
    <location>
        <begin position="89"/>
        <end position="99"/>
    </location>
</feature>
<dbReference type="CDD" id="cd00659">
    <property type="entry name" value="Topo_IB_C"/>
    <property type="match status" value="1"/>
</dbReference>
<dbReference type="EC" id="5.6.2.1" evidence="7"/>
<dbReference type="InterPro" id="IPR025834">
    <property type="entry name" value="TopoI_C_dom"/>
</dbReference>
<dbReference type="InterPro" id="IPR013499">
    <property type="entry name" value="TopoI_euk"/>
</dbReference>
<evidence type="ECO:0000256" key="8">
    <source>
        <dbReference type="SAM" id="Coils"/>
    </source>
</evidence>
<dbReference type="GO" id="GO:0003917">
    <property type="term" value="F:DNA topoisomerase type I (single strand cut, ATP-independent) activity"/>
    <property type="evidence" value="ECO:0007669"/>
    <property type="project" value="UniProtKB-UniRule"/>
</dbReference>
<reference evidence="11 12" key="1">
    <citation type="submission" date="2017-10" db="EMBL/GenBank/DDBJ databases">
        <title>Development of genomic resources for the powdery mildew, Erysiphe pulchra.</title>
        <authorList>
            <person name="Wadl P.A."/>
            <person name="Mack B.M."/>
            <person name="Moore G."/>
            <person name="Beltz S.B."/>
        </authorList>
    </citation>
    <scope>NUCLEOTIDE SEQUENCE [LARGE SCALE GENOMIC DNA]</scope>
    <source>
        <strain evidence="11">Cflorida</strain>
    </source>
</reference>
<comment type="catalytic activity">
    <reaction evidence="1 6 7">
        <text>ATP-independent breakage of single-stranded DNA, followed by passage and rejoining.</text>
        <dbReference type="EC" id="5.6.2.1"/>
    </reaction>
</comment>
<dbReference type="Gene3D" id="2.170.11.10">
    <property type="entry name" value="DNA Topoisomerase I, domain 2"/>
    <property type="match status" value="1"/>
</dbReference>
<evidence type="ECO:0000256" key="6">
    <source>
        <dbReference type="PROSITE-ProRule" id="PRU01382"/>
    </source>
</evidence>
<dbReference type="GO" id="GO:0005730">
    <property type="term" value="C:nucleolus"/>
    <property type="evidence" value="ECO:0007669"/>
    <property type="project" value="TreeGrafter"/>
</dbReference>
<feature type="compositionally biased region" description="Basic residues" evidence="9">
    <location>
        <begin position="12"/>
        <end position="21"/>
    </location>
</feature>
<evidence type="ECO:0000259" key="10">
    <source>
        <dbReference type="SMART" id="SM00435"/>
    </source>
</evidence>
<dbReference type="AlphaFoldDB" id="A0A2S4PW97"/>
<dbReference type="GO" id="GO:0006265">
    <property type="term" value="P:DNA topological change"/>
    <property type="evidence" value="ECO:0007669"/>
    <property type="project" value="UniProtKB-UniRule"/>
</dbReference>
<dbReference type="Pfam" id="PF02919">
    <property type="entry name" value="Topoisom_I_N"/>
    <property type="match status" value="1"/>
</dbReference>
<dbReference type="FunFam" id="1.10.10.41:FF:000001">
    <property type="entry name" value="DNA topoisomerase I"/>
    <property type="match status" value="1"/>
</dbReference>
<feature type="domain" description="DNA topoisomerase I eukaryotic-type" evidence="10">
    <location>
        <begin position="389"/>
        <end position="826"/>
    </location>
</feature>
<feature type="region of interest" description="Disordered" evidence="9">
    <location>
        <begin position="1"/>
        <end position="213"/>
    </location>
</feature>
<dbReference type="Gene3D" id="1.10.10.41">
    <property type="entry name" value="Yeast DNA topoisomerase - domain 1"/>
    <property type="match status" value="1"/>
</dbReference>
<dbReference type="InterPro" id="IPR014727">
    <property type="entry name" value="TopoI_cat_a/b-sub_euk"/>
</dbReference>
<dbReference type="InterPro" id="IPR001631">
    <property type="entry name" value="TopoI"/>
</dbReference>
<dbReference type="Pfam" id="PF01028">
    <property type="entry name" value="Topoisom_I"/>
    <property type="match status" value="1"/>
</dbReference>
<dbReference type="Pfam" id="PF14370">
    <property type="entry name" value="Topo_C_assoc"/>
    <property type="match status" value="1"/>
</dbReference>
<evidence type="ECO:0000313" key="11">
    <source>
        <dbReference type="EMBL" id="POS86319.1"/>
    </source>
</evidence>
<evidence type="ECO:0000256" key="1">
    <source>
        <dbReference type="ARBA" id="ARBA00000213"/>
    </source>
</evidence>
<keyword evidence="12" id="KW-1185">Reference proteome</keyword>
<dbReference type="Gene3D" id="3.90.15.10">
    <property type="entry name" value="Topoisomerase I, Chain A, domain 3"/>
    <property type="match status" value="1"/>
</dbReference>
<evidence type="ECO:0000256" key="4">
    <source>
        <dbReference type="ARBA" id="ARBA00023125"/>
    </source>
</evidence>
<dbReference type="Proteomes" id="UP000237438">
    <property type="component" value="Unassembled WGS sequence"/>
</dbReference>
<dbReference type="InterPro" id="IPR051062">
    <property type="entry name" value="Topoisomerase_IB"/>
</dbReference>
<dbReference type="GO" id="GO:0006260">
    <property type="term" value="P:DNA replication"/>
    <property type="evidence" value="ECO:0007669"/>
    <property type="project" value="TreeGrafter"/>
</dbReference>
<feature type="compositionally biased region" description="Basic and acidic residues" evidence="9">
    <location>
        <begin position="197"/>
        <end position="208"/>
    </location>
</feature>
<keyword evidence="8" id="KW-0175">Coiled coil</keyword>
<keyword evidence="3 6" id="KW-0799">Topoisomerase</keyword>
<dbReference type="SUPFAM" id="SSF56741">
    <property type="entry name" value="Eukaryotic DNA topoisomerase I, N-terminal DNA-binding fragment"/>
    <property type="match status" value="1"/>
</dbReference>
<accession>A0A2S4PW97</accession>
<dbReference type="EMBL" id="PEDP01000355">
    <property type="protein sequence ID" value="POS86319.1"/>
    <property type="molecule type" value="Genomic_DNA"/>
</dbReference>
<dbReference type="PROSITE" id="PS52038">
    <property type="entry name" value="TOPO_IB_2"/>
    <property type="match status" value="1"/>
</dbReference>
<dbReference type="SUPFAM" id="SSF56349">
    <property type="entry name" value="DNA breaking-rejoining enzymes"/>
    <property type="match status" value="1"/>
</dbReference>
<dbReference type="PANTHER" id="PTHR10290">
    <property type="entry name" value="DNA TOPOISOMERASE I"/>
    <property type="match status" value="1"/>
</dbReference>
<feature type="compositionally biased region" description="Polar residues" evidence="9">
    <location>
        <begin position="114"/>
        <end position="123"/>
    </location>
</feature>
<feature type="active site" description="O-(3'-phospho-DNA)-tyrosine intermediate" evidence="6">
    <location>
        <position position="812"/>
    </location>
</feature>
<comment type="function">
    <text evidence="7">Releases the supercoiling and torsional tension of DNA introduced during the DNA replication and transcription by transiently cleaving and rejoining one strand of the DNA duplex. Introduces a single-strand break via transesterification at the specific target site 5'-[CT]CCTTp site in duplex DNA. The scissile phosphodiester is attacked by the catalytic tyrosine of the enzyme, resulting in the formation of a DNA-(3'-phosphotyrosyl)-enzyme intermediate and the expulsion of a 5'-OH DNA strand. The free DNA strand then undergoes passage around the unbroken strand thus removing DNA supercoils. Finally, in the religation step, the DNA 5'-OH attacks the covalent intermediate to expel the active-site tyrosine and restore the DNA phosphodiester backbone.</text>
</comment>
<evidence type="ECO:0000256" key="9">
    <source>
        <dbReference type="SAM" id="MobiDB-lite"/>
    </source>
</evidence>
<dbReference type="InterPro" id="IPR013500">
    <property type="entry name" value="TopoI_cat_euk"/>
</dbReference>
<evidence type="ECO:0000256" key="7">
    <source>
        <dbReference type="RuleBase" id="RU365101"/>
    </source>
</evidence>
<evidence type="ECO:0000313" key="12">
    <source>
        <dbReference type="Proteomes" id="UP000237438"/>
    </source>
</evidence>
<dbReference type="InterPro" id="IPR013034">
    <property type="entry name" value="DNA_topo_DNA_db_N_dom1"/>
</dbReference>
<sequence length="856" mass="97656">MSDISEDDPSLAKKKIRKSLKSTKEKGTSKATAKKTSSDGIDNASPAGVSIRNGPVLEESEKIKVTGASSSSMKRKSRSSMSKSINYNEDVDEDEDSEEAPLAKRQRKSKKTIDNTNHSSPASNRKAKLPPKPDISDFASSGDEEPLTLKIAKKKASIEKSAMKEAQKARSKDNNIKAKKPNIALKKNGSINSKSKQVKEEEKLDLNKSKNGAKSSEEAEEVYKWWLEEKDDDSIKWTTLQHNGVVFPPEYEPLPKNVKLIYDGVPVTLSIEAEEIAGFFGAMLNSTLNVENPVFQNNFFEDFVEEVKKTGGAKGPNGEKINIKEFSKLDFKQIFAYYDGRSQERKARSAAEKKSDKAAKEALEAPFTYCIWDGRKEQVGNFRIEPPGLFRGRGAHPKTGKVKRRVVPEQITINIGKEATVPAPPPGHKWKSIQHDNKATWLAMWQENINGAYKYVMLAAKSSIKGQSDFKKFEKARELKKHIDRIRKDYTKDLHSELMADRQRATAVYLIDKFALRAGNEKDTENEAETVGCCSLKYEHITLKPPNIVIFDFLGKDSIRYYDEVTVDPQVFKNLKLFKRPPKSDAFDKLYAWLSAKVFRTYNASFTMSTLLKELKNTNISVQEKVKLYNDCNRKVAILCNHKRTVGASHEAQMEKMTDRIKALQYQQWRLKQMILAIEPSQKKKMGAKWFELHEDLDVAWILDHQAFLVEEMRTKIEKKFHKENEKLLADGQKEMKAKELEERLEAAKVLESKFKKENQTKKIEVEGKNLTVEKFVANISKLDERIANMRLQAEDREGNKEVALGTSKINYIDPRLTAVFAKKFEVPIEKFFSKTLREKFVWAIDSIEDDDDWEF</sequence>
<comment type="similarity">
    <text evidence="2 6 7">Belongs to the type IB topoisomerase family.</text>
</comment>
<proteinExistence type="inferred from homology"/>
<dbReference type="InterPro" id="IPR048045">
    <property type="entry name" value="Topoisomer_I_DNA-bd"/>
</dbReference>
<dbReference type="InterPro" id="IPR036202">
    <property type="entry name" value="TopoI_DNA-bd_euk_N_sf"/>
</dbReference>
<dbReference type="FunFam" id="2.170.11.10:FF:000001">
    <property type="entry name" value="DNA topoisomerase I"/>
    <property type="match status" value="1"/>
</dbReference>
<dbReference type="InterPro" id="IPR014711">
    <property type="entry name" value="TopoI_cat_a-hlx-sub_euk"/>
</dbReference>
<gene>
    <name evidence="11" type="ORF">EPUL_000768</name>
</gene>
<dbReference type="GO" id="GO:0007059">
    <property type="term" value="P:chromosome segregation"/>
    <property type="evidence" value="ECO:0007669"/>
    <property type="project" value="TreeGrafter"/>
</dbReference>
<evidence type="ECO:0000256" key="3">
    <source>
        <dbReference type="ARBA" id="ARBA00023029"/>
    </source>
</evidence>
<evidence type="ECO:0000256" key="2">
    <source>
        <dbReference type="ARBA" id="ARBA00006645"/>
    </source>
</evidence>
<dbReference type="GO" id="GO:0003677">
    <property type="term" value="F:DNA binding"/>
    <property type="evidence" value="ECO:0007669"/>
    <property type="project" value="UniProtKB-UniRule"/>
</dbReference>
<keyword evidence="4 6" id="KW-0238">DNA-binding</keyword>
<dbReference type="PANTHER" id="PTHR10290:SF3">
    <property type="entry name" value="DNA TOPOISOMERASE 1"/>
    <property type="match status" value="1"/>
</dbReference>
<dbReference type="SMART" id="SM00435">
    <property type="entry name" value="TOPEUc"/>
    <property type="match status" value="1"/>
</dbReference>
<keyword evidence="5 6" id="KW-0413">Isomerase</keyword>
<organism evidence="11 12">
    <name type="scientific">Erysiphe pulchra</name>
    <dbReference type="NCBI Taxonomy" id="225359"/>
    <lineage>
        <taxon>Eukaryota</taxon>
        <taxon>Fungi</taxon>
        <taxon>Dikarya</taxon>
        <taxon>Ascomycota</taxon>
        <taxon>Pezizomycotina</taxon>
        <taxon>Leotiomycetes</taxon>
        <taxon>Erysiphales</taxon>
        <taxon>Erysiphaceae</taxon>
        <taxon>Erysiphe</taxon>
    </lineage>
</organism>
<dbReference type="InterPro" id="IPR008336">
    <property type="entry name" value="TopoI_DNA-bd_euk"/>
</dbReference>
<dbReference type="GO" id="GO:0005694">
    <property type="term" value="C:chromosome"/>
    <property type="evidence" value="ECO:0007669"/>
    <property type="project" value="InterPro"/>
</dbReference>
<protein>
    <recommendedName>
        <fullName evidence="7">DNA topoisomerase I</fullName>
        <ecNumber evidence="7">5.6.2.1</ecNumber>
    </recommendedName>
    <alternativeName>
        <fullName evidence="7">DNA topoisomerase 1</fullName>
    </alternativeName>
</protein>
<name>A0A2S4PW97_9PEZI</name>